<keyword evidence="3" id="KW-1185">Reference proteome</keyword>
<dbReference type="Pfam" id="PF12708">
    <property type="entry name" value="Pect-lyase_RHGA_epim"/>
    <property type="match status" value="1"/>
</dbReference>
<evidence type="ECO:0000259" key="1">
    <source>
        <dbReference type="Pfam" id="PF12708"/>
    </source>
</evidence>
<accession>A0ABU3DEA5</accession>
<evidence type="ECO:0000313" key="3">
    <source>
        <dbReference type="Proteomes" id="UP001265259"/>
    </source>
</evidence>
<reference evidence="2 3" key="1">
    <citation type="submission" date="2023-09" db="EMBL/GenBank/DDBJ databases">
        <authorList>
            <person name="Rey-Velasco X."/>
        </authorList>
    </citation>
    <scope>NUCLEOTIDE SEQUENCE [LARGE SCALE GENOMIC DNA]</scope>
    <source>
        <strain evidence="2 3">F158</strain>
    </source>
</reference>
<organism evidence="2 3">
    <name type="scientific">Tropicimonas omnivorans</name>
    <dbReference type="NCBI Taxonomy" id="3075590"/>
    <lineage>
        <taxon>Bacteria</taxon>
        <taxon>Pseudomonadati</taxon>
        <taxon>Pseudomonadota</taxon>
        <taxon>Alphaproteobacteria</taxon>
        <taxon>Rhodobacterales</taxon>
        <taxon>Roseobacteraceae</taxon>
        <taxon>Tropicimonas</taxon>
    </lineage>
</organism>
<feature type="domain" description="Rhamnogalacturonase A/B/Epimerase-like pectate lyase" evidence="1">
    <location>
        <begin position="188"/>
        <end position="243"/>
    </location>
</feature>
<dbReference type="EMBL" id="JAVRHL010000001">
    <property type="protein sequence ID" value="MDT0682044.1"/>
    <property type="molecule type" value="Genomic_DNA"/>
</dbReference>
<dbReference type="SUPFAM" id="SSF51126">
    <property type="entry name" value="Pectin lyase-like"/>
    <property type="match status" value="1"/>
</dbReference>
<keyword evidence="2" id="KW-0378">Hydrolase</keyword>
<comment type="caution">
    <text evidence="2">The sequence shown here is derived from an EMBL/GenBank/DDBJ whole genome shotgun (WGS) entry which is preliminary data.</text>
</comment>
<proteinExistence type="predicted"/>
<sequence length="761" mass="82395">MTFAIGGAALMPAPFEDGLETWSSGDGTAGAPSYDGAANAAVVPADQDFGSCLELLKTAEPQYLRYTQPIAMVPGRYLRIVARVKAVSGALPRVRIAARPGRSGGAHVAGLVETGPEVALTEYGAVTQVSAVLGTGARDGVDLAWGLEPDEALIGLDLVGPGGGSVRIDDLRVEDVTSHFLLDTLSYVDVRDYGAKGDGISDDRAALEAADSAANGRTVLVPAGTYRVNGTLTLDSPVRFVGTLSMPDEARLALIRSFELPSYIDAFGDEALGLRKAIQALFNYTDHDALDLRGRRVDLYEPLDIQAAVGNLDSLTVRRVIRNGQIYVRPSPAWDTLVVTSRGTYHPNSPVLLSGVQNVANVPVGALVEGNGVGREVYVRDKDESAGTVTLSQPLYDAEGTQIYTFRRFKYAFDFSNMAHMDKFALEGIDFQCNSECSAILLPPSGINFQFNDCYFTQPKDRGITSHGTACQGLNVDRCQFLSSEQPLPSQDRESIALNVNANDSKIRNNRVVRFLHFAVLNGSGHIVSGNHWFQGDSEPNGVRTAGLVLTQLNVNMIVDGNYVDNCPIEWTNEHDARPDFGAELSFGGLTVTDNIFVCTNVAPWFRWLIVKPHGAGHFLHGLNVGGNTFKAIGGAVDRIERVDTSFADLDYGRFRNIRVEGNTYNGVRQLCASPVTLQFDQNTDTQVWVLNFGDFLPFGGRARNITEIVKEQAITGASGTIWAQPFVRVEQGPNANQVKVEWPEPCQGRVHLTARVDNPN</sequence>
<dbReference type="GO" id="GO:0016787">
    <property type="term" value="F:hydrolase activity"/>
    <property type="evidence" value="ECO:0007669"/>
    <property type="project" value="UniProtKB-KW"/>
</dbReference>
<evidence type="ECO:0000313" key="2">
    <source>
        <dbReference type="EMBL" id="MDT0682044.1"/>
    </source>
</evidence>
<dbReference type="InterPro" id="IPR011050">
    <property type="entry name" value="Pectin_lyase_fold/virulence"/>
</dbReference>
<gene>
    <name evidence="2" type="ORF">RM543_05060</name>
</gene>
<dbReference type="InterPro" id="IPR012334">
    <property type="entry name" value="Pectin_lyas_fold"/>
</dbReference>
<dbReference type="InterPro" id="IPR024535">
    <property type="entry name" value="RHGA/B-epi-like_pectate_lyase"/>
</dbReference>
<dbReference type="RefSeq" id="WP_311689790.1">
    <property type="nucleotide sequence ID" value="NZ_JAVRHL010000001.1"/>
</dbReference>
<dbReference type="Proteomes" id="UP001265259">
    <property type="component" value="Unassembled WGS sequence"/>
</dbReference>
<protein>
    <submittedName>
        <fullName evidence="2">Glycosyl hydrolase family 28-related protein</fullName>
    </submittedName>
</protein>
<name>A0ABU3DEA5_9RHOB</name>
<dbReference type="Gene3D" id="2.160.20.10">
    <property type="entry name" value="Single-stranded right-handed beta-helix, Pectin lyase-like"/>
    <property type="match status" value="1"/>
</dbReference>